<evidence type="ECO:0000256" key="3">
    <source>
        <dbReference type="ARBA" id="ARBA00022089"/>
    </source>
</evidence>
<evidence type="ECO:0000313" key="14">
    <source>
        <dbReference type="Proteomes" id="UP000799779"/>
    </source>
</evidence>
<dbReference type="GO" id="GO:0005789">
    <property type="term" value="C:endoplasmic reticulum membrane"/>
    <property type="evidence" value="ECO:0007669"/>
    <property type="project" value="UniProtKB-SubCell"/>
</dbReference>
<evidence type="ECO:0000259" key="12">
    <source>
        <dbReference type="Pfam" id="PF20520"/>
    </source>
</evidence>
<name>A0A6A5W284_9PLEO</name>
<reference evidence="13" key="1">
    <citation type="journal article" date="2020" name="Stud. Mycol.">
        <title>101 Dothideomycetes genomes: a test case for predicting lifestyles and emergence of pathogens.</title>
        <authorList>
            <person name="Haridas S."/>
            <person name="Albert R."/>
            <person name="Binder M."/>
            <person name="Bloem J."/>
            <person name="Labutti K."/>
            <person name="Salamov A."/>
            <person name="Andreopoulos B."/>
            <person name="Baker S."/>
            <person name="Barry K."/>
            <person name="Bills G."/>
            <person name="Bluhm B."/>
            <person name="Cannon C."/>
            <person name="Castanera R."/>
            <person name="Culley D."/>
            <person name="Daum C."/>
            <person name="Ezra D."/>
            <person name="Gonzalez J."/>
            <person name="Henrissat B."/>
            <person name="Kuo A."/>
            <person name="Liang C."/>
            <person name="Lipzen A."/>
            <person name="Lutzoni F."/>
            <person name="Magnuson J."/>
            <person name="Mondo S."/>
            <person name="Nolan M."/>
            <person name="Ohm R."/>
            <person name="Pangilinan J."/>
            <person name="Park H.-J."/>
            <person name="Ramirez L."/>
            <person name="Alfaro M."/>
            <person name="Sun H."/>
            <person name="Tritt A."/>
            <person name="Yoshinaga Y."/>
            <person name="Zwiers L.-H."/>
            <person name="Turgeon B."/>
            <person name="Goodwin S."/>
            <person name="Spatafora J."/>
            <person name="Crous P."/>
            <person name="Grigoriev I."/>
        </authorList>
    </citation>
    <scope>NUCLEOTIDE SEQUENCE</scope>
    <source>
        <strain evidence="13">CBS 123094</strain>
    </source>
</reference>
<evidence type="ECO:0000256" key="2">
    <source>
        <dbReference type="ARBA" id="ARBA00008203"/>
    </source>
</evidence>
<dbReference type="Pfam" id="PF20520">
    <property type="entry name" value="Ac45-VOA1_TM"/>
    <property type="match status" value="1"/>
</dbReference>
<evidence type="ECO:0000256" key="6">
    <source>
        <dbReference type="ARBA" id="ARBA00022824"/>
    </source>
</evidence>
<comment type="similarity">
    <text evidence="2">Belongs to the BIG1 family.</text>
</comment>
<gene>
    <name evidence="13" type="ORF">P154DRAFT_609532</name>
</gene>
<evidence type="ECO:0000256" key="11">
    <source>
        <dbReference type="SAM" id="SignalP"/>
    </source>
</evidence>
<keyword evidence="14" id="KW-1185">Reference proteome</keyword>
<keyword evidence="5 11" id="KW-0732">Signal</keyword>
<feature type="signal peptide" evidence="11">
    <location>
        <begin position="1"/>
        <end position="19"/>
    </location>
</feature>
<dbReference type="PANTHER" id="PTHR28285:SF1">
    <property type="entry name" value="PROTEIN BIG1"/>
    <property type="match status" value="1"/>
</dbReference>
<protein>
    <recommendedName>
        <fullName evidence="3">Protein BIG1</fullName>
    </recommendedName>
</protein>
<evidence type="ECO:0000256" key="8">
    <source>
        <dbReference type="ARBA" id="ARBA00023136"/>
    </source>
</evidence>
<accession>A0A6A5W284</accession>
<evidence type="ECO:0000256" key="4">
    <source>
        <dbReference type="ARBA" id="ARBA00022692"/>
    </source>
</evidence>
<dbReference type="AlphaFoldDB" id="A0A6A5W284"/>
<comment type="subcellular location">
    <subcellularLocation>
        <location evidence="1">Endoplasmic reticulum membrane</location>
        <topology evidence="1">Single-pass type I membrane protein</topology>
    </subcellularLocation>
</comment>
<evidence type="ECO:0000256" key="5">
    <source>
        <dbReference type="ARBA" id="ARBA00022729"/>
    </source>
</evidence>
<feature type="domain" description="V-type proton ATPase subunit S1/VOA1 transmembrane" evidence="12">
    <location>
        <begin position="223"/>
        <end position="262"/>
    </location>
</feature>
<proteinExistence type="inferred from homology"/>
<dbReference type="Proteomes" id="UP000799779">
    <property type="component" value="Unassembled WGS sequence"/>
</dbReference>
<dbReference type="OrthoDB" id="9985059at2759"/>
<keyword evidence="4 10" id="KW-0812">Transmembrane</keyword>
<dbReference type="GO" id="GO:0071555">
    <property type="term" value="P:cell wall organization"/>
    <property type="evidence" value="ECO:0007669"/>
    <property type="project" value="UniProtKB-KW"/>
</dbReference>
<keyword evidence="9" id="KW-0961">Cell wall biogenesis/degradation</keyword>
<evidence type="ECO:0000313" key="13">
    <source>
        <dbReference type="EMBL" id="KAF1996032.1"/>
    </source>
</evidence>
<dbReference type="InterPro" id="IPR046756">
    <property type="entry name" value="VAS1/VOA1_TM"/>
</dbReference>
<feature type="transmembrane region" description="Helical" evidence="10">
    <location>
        <begin position="229"/>
        <end position="260"/>
    </location>
</feature>
<dbReference type="GO" id="GO:0009272">
    <property type="term" value="P:fungal-type cell wall biogenesis"/>
    <property type="evidence" value="ECO:0007669"/>
    <property type="project" value="TreeGrafter"/>
</dbReference>
<keyword evidence="8 10" id="KW-0472">Membrane</keyword>
<evidence type="ECO:0000256" key="1">
    <source>
        <dbReference type="ARBA" id="ARBA00004115"/>
    </source>
</evidence>
<evidence type="ECO:0000256" key="10">
    <source>
        <dbReference type="SAM" id="Phobius"/>
    </source>
</evidence>
<keyword evidence="7 10" id="KW-1133">Transmembrane helix</keyword>
<sequence length="272" mass="29392">MARTLAGALALALMPSALAFRNTSPFFLFSSADDLDIARIGAHVEIAQAAKLTSHVTDSLKGCQSRTYIVAKQDGVSSADYADRSGAPRLAGYLAQSHRESQIAIPDVVGEVDASSIAKYLQTQCGAELVQFDGPATGGEMGFLLMKTDVFLEDLVNDVANGKDYTVIYTTTPRVEQQTETGLTYEMENAFGGAVQMELKRDLSAHRRASNATKEGALFEKYQFLSPGLFMAFSAMIPLVLILYVGLTAITNLEVSYFAFSKEMGPSAQRKQ</sequence>
<evidence type="ECO:0000256" key="9">
    <source>
        <dbReference type="ARBA" id="ARBA00023316"/>
    </source>
</evidence>
<evidence type="ECO:0000256" key="7">
    <source>
        <dbReference type="ARBA" id="ARBA00022989"/>
    </source>
</evidence>
<dbReference type="GO" id="GO:0006078">
    <property type="term" value="P:(1-&gt;6)-beta-D-glucan biosynthetic process"/>
    <property type="evidence" value="ECO:0007669"/>
    <property type="project" value="TreeGrafter"/>
</dbReference>
<keyword evidence="6" id="KW-0256">Endoplasmic reticulum</keyword>
<organism evidence="13 14">
    <name type="scientific">Amniculicola lignicola CBS 123094</name>
    <dbReference type="NCBI Taxonomy" id="1392246"/>
    <lineage>
        <taxon>Eukaryota</taxon>
        <taxon>Fungi</taxon>
        <taxon>Dikarya</taxon>
        <taxon>Ascomycota</taxon>
        <taxon>Pezizomycotina</taxon>
        <taxon>Dothideomycetes</taxon>
        <taxon>Pleosporomycetidae</taxon>
        <taxon>Pleosporales</taxon>
        <taxon>Amniculicolaceae</taxon>
        <taxon>Amniculicola</taxon>
    </lineage>
</organism>
<feature type="chain" id="PRO_5025527501" description="Protein BIG1" evidence="11">
    <location>
        <begin position="20"/>
        <end position="272"/>
    </location>
</feature>
<dbReference type="EMBL" id="ML977630">
    <property type="protein sequence ID" value="KAF1996032.1"/>
    <property type="molecule type" value="Genomic_DNA"/>
</dbReference>
<dbReference type="InterPro" id="IPR037654">
    <property type="entry name" value="Big1"/>
</dbReference>
<dbReference type="PANTHER" id="PTHR28285">
    <property type="entry name" value="PROTEIN BIG1"/>
    <property type="match status" value="1"/>
</dbReference>